<keyword evidence="2" id="KW-1133">Transmembrane helix</keyword>
<dbReference type="OrthoDB" id="9759690at2"/>
<feature type="transmembrane region" description="Helical" evidence="2">
    <location>
        <begin position="171"/>
        <end position="194"/>
    </location>
</feature>
<proteinExistence type="predicted"/>
<dbReference type="GO" id="GO:0016020">
    <property type="term" value="C:membrane"/>
    <property type="evidence" value="ECO:0007669"/>
    <property type="project" value="InterPro"/>
</dbReference>
<dbReference type="PANTHER" id="PTHR13325:SF3">
    <property type="entry name" value="MEMBRANE-BOUND TRANSCRIPTION FACTOR SITE-2 PROTEASE"/>
    <property type="match status" value="1"/>
</dbReference>
<keyword evidence="4" id="KW-1185">Reference proteome</keyword>
<dbReference type="eggNOG" id="COG0845">
    <property type="taxonomic scope" value="Bacteria"/>
</dbReference>
<sequence>MDCFSSPVEFAASLVGRVTMQRDPGTIDWQQQPIRIAADVKVWPVRETGEPIYRIEIPATHQFFRVGLSEYTFLSALDGHRTIAQACGLVTAKMGRAAPSSSQCESIARWLIDHRLAHFADAPPPRRERSHHGTPADNSPPKSIWTRWNPFWIKMPVPGASGLLQHISRGLGFLFSTPILIVGTLLITAALVALASRQSEFIAGASSIFDPSNWVWLLFTAIGLKLIHEVGHAIACHRAGGSVREAGLVWVLMTPLAYVDVSSCWRLPSRWSRIGVAAAGMFIEGIVASIAIAGWILNEDDMIRWWCHHVILTAGLSTILFNANVLMRFDGYFMLSDLMDVPNLATEANQSVRQFLRRWFLGDASWHSTHTGWRRSAVFVYGWSAVAWRVLVCVSLAIAASTMLGGAGIVLSVLGLWMWWGKPLVQFLQSMRNLWQTEPFQVCRGVVLGAIAISVFGWMLFSMPIPSSVRVPVVVQYDPDSAIRVGAEGFLVALNVNGGDQVEAGDLIATIENRELKQRVAELEIAQKQNDIRLRKAIESREESERLILLDNRQAIIDKLATLQTQSDQLNVVANRTGVVIANDLRSKLNTYVHEGDVLMIVAADTDKEVLAVINQSQVDDVRKQIGQPVRLVAPGRQTFWATLDQLQPRASDRVPNASLAATHGGPLVVRVDDASDDSSNDDRLGEEMIDNMRLLQPHFRGVLKLPHKEAQRLPAGLRLEAHFGWHQASIAKRARLWFQDALARASQENR</sequence>
<dbReference type="EnsemblBacteria" id="CAD71409">
    <property type="protein sequence ID" value="CAD71409"/>
    <property type="gene ID" value="RB142"/>
</dbReference>
<name>Q7UZ74_RHOBA</name>
<evidence type="ECO:0000313" key="4">
    <source>
        <dbReference type="Proteomes" id="UP000001025"/>
    </source>
</evidence>
<dbReference type="GO" id="GO:0004222">
    <property type="term" value="F:metalloendopeptidase activity"/>
    <property type="evidence" value="ECO:0000318"/>
    <property type="project" value="GO_Central"/>
</dbReference>
<dbReference type="KEGG" id="rba:RB142"/>
<feature type="transmembrane region" description="Helical" evidence="2">
    <location>
        <begin position="303"/>
        <end position="326"/>
    </location>
</feature>
<dbReference type="InParanoid" id="Q7UZ74"/>
<evidence type="ECO:0000256" key="1">
    <source>
        <dbReference type="SAM" id="MobiDB-lite"/>
    </source>
</evidence>
<feature type="region of interest" description="Disordered" evidence="1">
    <location>
        <begin position="122"/>
        <end position="142"/>
    </location>
</feature>
<dbReference type="AlphaFoldDB" id="Q7UZ74"/>
<dbReference type="PATRIC" id="fig|243090.15.peg.79"/>
<dbReference type="eggNOG" id="COG1994">
    <property type="taxonomic scope" value="Bacteria"/>
</dbReference>
<dbReference type="RefSeq" id="WP_011117761.1">
    <property type="nucleotide sequence ID" value="NC_005027.1"/>
</dbReference>
<dbReference type="EMBL" id="BX294133">
    <property type="protein sequence ID" value="CAD71409.1"/>
    <property type="molecule type" value="Genomic_DNA"/>
</dbReference>
<dbReference type="Proteomes" id="UP000001025">
    <property type="component" value="Chromosome"/>
</dbReference>
<gene>
    <name evidence="3" type="ordered locus">RB142</name>
</gene>
<feature type="transmembrane region" description="Helical" evidence="2">
    <location>
        <begin position="378"/>
        <end position="398"/>
    </location>
</feature>
<dbReference type="GO" id="GO:0031293">
    <property type="term" value="P:membrane protein intracellular domain proteolysis"/>
    <property type="evidence" value="ECO:0000318"/>
    <property type="project" value="GO_Central"/>
</dbReference>
<feature type="transmembrane region" description="Helical" evidence="2">
    <location>
        <begin position="214"/>
        <end position="235"/>
    </location>
</feature>
<dbReference type="HOGENOM" id="CLU_019354_0_0_0"/>
<feature type="transmembrane region" description="Helical" evidence="2">
    <location>
        <begin position="274"/>
        <end position="297"/>
    </location>
</feature>
<dbReference type="InterPro" id="IPR001193">
    <property type="entry name" value="MBTPS2"/>
</dbReference>
<reference evidence="3 4" key="1">
    <citation type="journal article" date="2003" name="Proc. Natl. Acad. Sci. U.S.A.">
        <title>Complete genome sequence of the marine planctomycete Pirellula sp. strain 1.</title>
        <authorList>
            <person name="Gloeckner F.O."/>
            <person name="Kube M."/>
            <person name="Bauer M."/>
            <person name="Teeling H."/>
            <person name="Lombardot T."/>
            <person name="Ludwig W."/>
            <person name="Gade D."/>
            <person name="Beck A."/>
            <person name="Borzym K."/>
            <person name="Heitmann K."/>
            <person name="Rabus R."/>
            <person name="Schlesner H."/>
            <person name="Amann R."/>
            <person name="Reinhardt R."/>
        </authorList>
    </citation>
    <scope>NUCLEOTIDE SEQUENCE [LARGE SCALE GENOMIC DNA]</scope>
    <source>
        <strain evidence="4">DSM 10527 / NCIMB 13988 / SH1</strain>
    </source>
</reference>
<evidence type="ECO:0000256" key="2">
    <source>
        <dbReference type="SAM" id="Phobius"/>
    </source>
</evidence>
<dbReference type="STRING" id="243090.RB142"/>
<dbReference type="PANTHER" id="PTHR13325">
    <property type="entry name" value="PROTEASE M50 MEMBRANE-BOUND TRANSCRIPTION FACTOR SITE 2 PROTEASE"/>
    <property type="match status" value="1"/>
</dbReference>
<feature type="transmembrane region" description="Helical" evidence="2">
    <location>
        <begin position="404"/>
        <end position="421"/>
    </location>
</feature>
<accession>Q7UZ74</accession>
<protein>
    <submittedName>
        <fullName evidence="3">Uncharacterized protein</fullName>
    </submittedName>
</protein>
<dbReference type="GO" id="GO:0005737">
    <property type="term" value="C:cytoplasm"/>
    <property type="evidence" value="ECO:0000318"/>
    <property type="project" value="GO_Central"/>
</dbReference>
<keyword evidence="2" id="KW-0472">Membrane</keyword>
<organism evidence="3 4">
    <name type="scientific">Rhodopirellula baltica (strain DSM 10527 / NCIMB 13988 / SH1)</name>
    <dbReference type="NCBI Taxonomy" id="243090"/>
    <lineage>
        <taxon>Bacteria</taxon>
        <taxon>Pseudomonadati</taxon>
        <taxon>Planctomycetota</taxon>
        <taxon>Planctomycetia</taxon>
        <taxon>Pirellulales</taxon>
        <taxon>Pirellulaceae</taxon>
        <taxon>Rhodopirellula</taxon>
    </lineage>
</organism>
<feature type="transmembrane region" description="Helical" evidence="2">
    <location>
        <begin position="442"/>
        <end position="461"/>
    </location>
</feature>
<keyword evidence="2" id="KW-0812">Transmembrane</keyword>
<feature type="transmembrane region" description="Helical" evidence="2">
    <location>
        <begin position="247"/>
        <end position="267"/>
    </location>
</feature>
<evidence type="ECO:0000313" key="3">
    <source>
        <dbReference type="EMBL" id="CAD71409.1"/>
    </source>
</evidence>
<dbReference type="Gene3D" id="2.40.50.100">
    <property type="match status" value="1"/>
</dbReference>